<gene>
    <name evidence="4" type="primary">LOC110983850</name>
</gene>
<reference evidence="4" key="1">
    <citation type="submission" date="2025-08" db="UniProtKB">
        <authorList>
            <consortium name="RefSeq"/>
        </authorList>
    </citation>
    <scope>IDENTIFICATION</scope>
</reference>
<keyword evidence="3" id="KW-1185">Reference proteome</keyword>
<dbReference type="PROSITE" id="PS51304">
    <property type="entry name" value="GALECTIN"/>
    <property type="match status" value="1"/>
</dbReference>
<evidence type="ECO:0000313" key="3">
    <source>
        <dbReference type="Proteomes" id="UP000694845"/>
    </source>
</evidence>
<name>A0A8B7Z2F0_ACAPL</name>
<dbReference type="Proteomes" id="UP000694845">
    <property type="component" value="Unplaced"/>
</dbReference>
<proteinExistence type="predicted"/>
<dbReference type="GO" id="GO:0030246">
    <property type="term" value="F:carbohydrate binding"/>
    <property type="evidence" value="ECO:0007669"/>
    <property type="project" value="UniProtKB-KW"/>
</dbReference>
<dbReference type="RefSeq" id="XP_022099147.1">
    <property type="nucleotide sequence ID" value="XM_022243455.1"/>
</dbReference>
<evidence type="ECO:0000313" key="4">
    <source>
        <dbReference type="RefSeq" id="XP_022099147.1"/>
    </source>
</evidence>
<accession>A0A8B7Z2F0</accession>
<feature type="domain" description="Galectin" evidence="2">
    <location>
        <begin position="72"/>
        <end position="182"/>
    </location>
</feature>
<protein>
    <submittedName>
        <fullName evidence="4">Uncharacterized protein LOC110983850</fullName>
    </submittedName>
</protein>
<keyword evidence="1" id="KW-0430">Lectin</keyword>
<dbReference type="AlphaFoldDB" id="A0A8B7Z2F0"/>
<dbReference type="GeneID" id="110983850"/>
<sequence length="182" mass="19952">MWGVKTLATFGSATARLFAGCNEFKVGSSVVEVAAKPSTMALRGKLVGLVLVFGGMLSVSANDVEEMGQEIYEETLESGLYPGNEFRTKLYLHPGITWFRITLQNKPGNPLINASVVALSIRVDIDVSAGFKGHIERNWLDATGASQLNPSESSIIGEFPFYLDYVFEVVLYSGLQDFERFI</sequence>
<organism evidence="3 4">
    <name type="scientific">Acanthaster planci</name>
    <name type="common">Crown-of-thorns starfish</name>
    <dbReference type="NCBI Taxonomy" id="133434"/>
    <lineage>
        <taxon>Eukaryota</taxon>
        <taxon>Metazoa</taxon>
        <taxon>Echinodermata</taxon>
        <taxon>Eleutherozoa</taxon>
        <taxon>Asterozoa</taxon>
        <taxon>Asteroidea</taxon>
        <taxon>Valvatacea</taxon>
        <taxon>Valvatida</taxon>
        <taxon>Acanthasteridae</taxon>
        <taxon>Acanthaster</taxon>
    </lineage>
</organism>
<evidence type="ECO:0000256" key="1">
    <source>
        <dbReference type="ARBA" id="ARBA00022734"/>
    </source>
</evidence>
<dbReference type="KEGG" id="aplc:110983850"/>
<evidence type="ECO:0000259" key="2">
    <source>
        <dbReference type="PROSITE" id="PS51304"/>
    </source>
</evidence>
<dbReference type="InterPro" id="IPR001079">
    <property type="entry name" value="Galectin_CRD"/>
</dbReference>